<name>A0A0H3JSX9_STAAM</name>
<organism evidence="1 2">
    <name type="scientific">Staphylococcus aureus (strain Mu50 / ATCC 700699)</name>
    <dbReference type="NCBI Taxonomy" id="158878"/>
    <lineage>
        <taxon>Bacteria</taxon>
        <taxon>Bacillati</taxon>
        <taxon>Bacillota</taxon>
        <taxon>Bacilli</taxon>
        <taxon>Bacillales</taxon>
        <taxon>Staphylococcaceae</taxon>
        <taxon>Staphylococcus</taxon>
    </lineage>
</organism>
<dbReference type="KEGG" id="sav:SAV1817"/>
<proteinExistence type="predicted"/>
<dbReference type="EMBL" id="BA000017">
    <property type="protein sequence ID" value="BAB57979.1"/>
    <property type="molecule type" value="Genomic_DNA"/>
</dbReference>
<dbReference type="RefSeq" id="WP_000550252.1">
    <property type="nucleotide sequence ID" value="NC_002758.2"/>
</dbReference>
<dbReference type="Proteomes" id="UP000002481">
    <property type="component" value="Chromosome"/>
</dbReference>
<evidence type="ECO:0000313" key="2">
    <source>
        <dbReference type="Proteomes" id="UP000002481"/>
    </source>
</evidence>
<reference evidence="1 2" key="1">
    <citation type="journal article" date="2001" name="Lancet">
        <title>Whole genome sequencing of meticillin-resistant Staphylococcus aureus.</title>
        <authorList>
            <person name="Kuroda M."/>
            <person name="Ohta T."/>
            <person name="Uchiyama I."/>
            <person name="Baba T."/>
            <person name="Yuzawa H."/>
            <person name="Kobayashi I."/>
            <person name="Cui L."/>
            <person name="Oguchi A."/>
            <person name="Aoki K."/>
            <person name="Nagai Y."/>
            <person name="Lian J."/>
            <person name="Ito T."/>
            <person name="Kanamori M."/>
            <person name="Matsumaru H."/>
            <person name="Maruyama A."/>
            <person name="Murakami H."/>
            <person name="Hosoyama A."/>
            <person name="Mizutani-Ui Y."/>
            <person name="Takahashi N.K."/>
            <person name="Sawano T."/>
            <person name="Inoue R."/>
            <person name="Kaito C."/>
            <person name="Sekimizu K."/>
            <person name="Hirakawa H."/>
            <person name="Kuhara S."/>
            <person name="Goto S."/>
            <person name="Yabuzaki J."/>
            <person name="Kanehisa M."/>
            <person name="Yamashita A."/>
            <person name="Oshima K."/>
            <person name="Furuya K."/>
            <person name="Yoshino C."/>
            <person name="Shiba T."/>
            <person name="Hattori M."/>
            <person name="Ogasawara N."/>
            <person name="Hayashi H."/>
            <person name="Hiramatsu K."/>
        </authorList>
    </citation>
    <scope>NUCLEOTIDE SEQUENCE [LARGE SCALE GENOMIC DNA]</scope>
    <source>
        <strain evidence="2">Mu50 / ATCC 700699</strain>
    </source>
</reference>
<accession>A0A0H3JSX9</accession>
<dbReference type="InterPro" id="IPR053916">
    <property type="entry name" value="DUF6978"/>
</dbReference>
<dbReference type="HOGENOM" id="CLU_150072_0_0_9"/>
<gene>
    <name evidence="1" type="ordered locus">SAV1817</name>
</gene>
<protein>
    <submittedName>
        <fullName evidence="1">Uncharacterized protein</fullName>
    </submittedName>
</protein>
<dbReference type="Pfam" id="PF22398">
    <property type="entry name" value="DUF6978"/>
    <property type="match status" value="1"/>
</dbReference>
<dbReference type="AlphaFoldDB" id="A0A0H3JSX9"/>
<evidence type="ECO:0000313" key="1">
    <source>
        <dbReference type="EMBL" id="BAB57979.1"/>
    </source>
</evidence>
<sequence length="157" mass="18591">MHLKLNDEDLNYLVNLSKEILEQYNIKLDETCKGDINITSCNSEYFFTLSYFLKPGKATINFRECRYNYSLLRLNLNDGFHKNSNNEKIRGNRINIFSEKEFIQKADGATHMKAYPLPYNIFDDSSDFVKQLFTLLEYTKTNHNDNIKIETNLFMSW</sequence>